<protein>
    <submittedName>
        <fullName evidence="1">Uncharacterized protein</fullName>
    </submittedName>
</protein>
<gene>
    <name evidence="1" type="ORF">HPLM_LOCUS12829</name>
</gene>
<accession>A0A3P7VVR2</accession>
<proteinExistence type="predicted"/>
<name>A0A3P7VVR2_HAEPC</name>
<reference evidence="1 2" key="1">
    <citation type="submission" date="2018-11" db="EMBL/GenBank/DDBJ databases">
        <authorList>
            <consortium name="Pathogen Informatics"/>
        </authorList>
    </citation>
    <scope>NUCLEOTIDE SEQUENCE [LARGE SCALE GENOMIC DNA]</scope>
    <source>
        <strain evidence="1 2">MHpl1</strain>
    </source>
</reference>
<sequence length="118" mass="13488">MGIPICSVCRLFPSRSSDTRHELAITTSARLSAYVEEETLSLLQACNPTLNPSEEVTPCYTWDLKIKCILQTIRPRTLYFRSRRFSVGSSFSKYSSKPKGMAKQVKSFMTNPNYFVEF</sequence>
<evidence type="ECO:0000313" key="1">
    <source>
        <dbReference type="EMBL" id="VDO46859.1"/>
    </source>
</evidence>
<dbReference type="AlphaFoldDB" id="A0A3P7VVR2"/>
<keyword evidence="2" id="KW-1185">Reference proteome</keyword>
<evidence type="ECO:0000313" key="2">
    <source>
        <dbReference type="Proteomes" id="UP000268014"/>
    </source>
</evidence>
<dbReference type="Proteomes" id="UP000268014">
    <property type="component" value="Unassembled WGS sequence"/>
</dbReference>
<organism evidence="1 2">
    <name type="scientific">Haemonchus placei</name>
    <name type="common">Barber's pole worm</name>
    <dbReference type="NCBI Taxonomy" id="6290"/>
    <lineage>
        <taxon>Eukaryota</taxon>
        <taxon>Metazoa</taxon>
        <taxon>Ecdysozoa</taxon>
        <taxon>Nematoda</taxon>
        <taxon>Chromadorea</taxon>
        <taxon>Rhabditida</taxon>
        <taxon>Rhabditina</taxon>
        <taxon>Rhabditomorpha</taxon>
        <taxon>Strongyloidea</taxon>
        <taxon>Trichostrongylidae</taxon>
        <taxon>Haemonchus</taxon>
    </lineage>
</organism>
<dbReference type="EMBL" id="UZAF01017988">
    <property type="protein sequence ID" value="VDO46859.1"/>
    <property type="molecule type" value="Genomic_DNA"/>
</dbReference>